<dbReference type="GO" id="GO:0030136">
    <property type="term" value="C:clathrin-coated vesicle"/>
    <property type="evidence" value="ECO:0007669"/>
    <property type="project" value="UniProtKB-SubCell"/>
</dbReference>
<gene>
    <name evidence="11" type="ORF">ACJIZ3_000685</name>
</gene>
<evidence type="ECO:0000256" key="1">
    <source>
        <dbReference type="ARBA" id="ARBA00004132"/>
    </source>
</evidence>
<sequence>MAGTSGQQNLRKAIGALKDTTMVGMAKVNSGFKELDVAVLKATNHVEVLPKEKHVRTILGAVSGSRPRVDVHYCIQALARRLAKTRSWTVALKTLIVIHRALREVDHSFCEELIGYNNSQGHMLNLLHFKDESSPSAWDNSTYIRTYALYLEECLECFRVLKYDFYRDHSRTKKFNTPDLLEKLPAMQQLLFRLLACQPVGSARYNFIVQYTLSIVATESVRLYVAITDGVLNMVDKFFEMQRRDAVRALEIYRRSGEQAERLSEFFEICRSLEFGRRQKYVKIEQPPASFLSAMEEYVKDAPQTLMLPWRPVFVVPEGTLETDPKQTTDTEEKSDQAADFQEPKTDKSDADAAPLIPDLMSWDEPCQELSESNENNSSSLSITAPDEFPIATIHSDVSNEPASWELALVTTENTSSASAAQIKGGVLDRSMLDSLYEVAMAQTNPNTAYRTAEVSSNPFEVGGYSQETFYPPSQANYMQMVEIPQQQQQVPVGHDYMQIDGIPSFVGQQLPQKEQPMDYMQIAGIPQKEVTSIEQHEQSLVAYDYTQNVGMPQPQAASLGQQDHLQEQPINMQEVGMPIQKEVVGHEPLNPFGNPFVEQDSLPSLPQNQSSSLSLPSVPQNQSSNLSLL</sequence>
<evidence type="ECO:0000313" key="11">
    <source>
        <dbReference type="EMBL" id="KAL3810562.1"/>
    </source>
</evidence>
<accession>A0ABD3RDZ4</accession>
<evidence type="ECO:0000256" key="4">
    <source>
        <dbReference type="ARBA" id="ARBA00022583"/>
    </source>
</evidence>
<feature type="compositionally biased region" description="Low complexity" evidence="9">
    <location>
        <begin position="602"/>
        <end position="630"/>
    </location>
</feature>
<dbReference type="GO" id="GO:0005794">
    <property type="term" value="C:Golgi apparatus"/>
    <property type="evidence" value="ECO:0007669"/>
    <property type="project" value="UniProtKB-SubCell"/>
</dbReference>
<feature type="compositionally biased region" description="Basic and acidic residues" evidence="9">
    <location>
        <begin position="323"/>
        <end position="351"/>
    </location>
</feature>
<keyword evidence="5" id="KW-0333">Golgi apparatus</keyword>
<feature type="domain" description="ENTH" evidence="10">
    <location>
        <begin position="27"/>
        <end position="165"/>
    </location>
</feature>
<evidence type="ECO:0000256" key="9">
    <source>
        <dbReference type="SAM" id="MobiDB-lite"/>
    </source>
</evidence>
<dbReference type="SUPFAM" id="SSF48464">
    <property type="entry name" value="ENTH/VHS domain"/>
    <property type="match status" value="1"/>
</dbReference>
<feature type="region of interest" description="Disordered" evidence="9">
    <location>
        <begin position="586"/>
        <end position="630"/>
    </location>
</feature>
<dbReference type="Gene3D" id="1.25.40.90">
    <property type="match status" value="1"/>
</dbReference>
<dbReference type="InterPro" id="IPR011417">
    <property type="entry name" value="ANTH_dom"/>
</dbReference>
<keyword evidence="12" id="KW-1185">Reference proteome</keyword>
<dbReference type="FunFam" id="1.20.58.150:FF:000006">
    <property type="entry name" value="putative clathrin assembly protein At5g35200"/>
    <property type="match status" value="1"/>
</dbReference>
<evidence type="ECO:0000256" key="3">
    <source>
        <dbReference type="ARBA" id="ARBA00004600"/>
    </source>
</evidence>
<comment type="subcellular location">
    <subcellularLocation>
        <location evidence="1">Cytoplasmic vesicle</location>
        <location evidence="1">Clathrin-coated vesicle</location>
    </subcellularLocation>
    <subcellularLocation>
        <location evidence="2">Golgi apparatus</location>
    </subcellularLocation>
    <subcellularLocation>
        <location evidence="3">Membrane</location>
        <location evidence="3">Clathrin-coated pit</location>
    </subcellularLocation>
</comment>
<comment type="caution">
    <text evidence="11">The sequence shown here is derived from an EMBL/GenBank/DDBJ whole genome shotgun (WGS) entry which is preliminary data.</text>
</comment>
<dbReference type="Pfam" id="PF07651">
    <property type="entry name" value="ANTH"/>
    <property type="match status" value="1"/>
</dbReference>
<organism evidence="11 12">
    <name type="scientific">Penstemon smallii</name>
    <dbReference type="NCBI Taxonomy" id="265156"/>
    <lineage>
        <taxon>Eukaryota</taxon>
        <taxon>Viridiplantae</taxon>
        <taxon>Streptophyta</taxon>
        <taxon>Embryophyta</taxon>
        <taxon>Tracheophyta</taxon>
        <taxon>Spermatophyta</taxon>
        <taxon>Magnoliopsida</taxon>
        <taxon>eudicotyledons</taxon>
        <taxon>Gunneridae</taxon>
        <taxon>Pentapetalae</taxon>
        <taxon>asterids</taxon>
        <taxon>lamiids</taxon>
        <taxon>Lamiales</taxon>
        <taxon>Plantaginaceae</taxon>
        <taxon>Cheloneae</taxon>
        <taxon>Penstemon</taxon>
    </lineage>
</organism>
<dbReference type="Gene3D" id="1.20.58.150">
    <property type="entry name" value="ANTH domain"/>
    <property type="match status" value="1"/>
</dbReference>
<dbReference type="EMBL" id="JBJXBP010000013">
    <property type="protein sequence ID" value="KAL3810562.1"/>
    <property type="molecule type" value="Genomic_DNA"/>
</dbReference>
<keyword evidence="7" id="KW-0168">Coated pit</keyword>
<evidence type="ECO:0000256" key="5">
    <source>
        <dbReference type="ARBA" id="ARBA00023034"/>
    </source>
</evidence>
<dbReference type="GO" id="GO:0006897">
    <property type="term" value="P:endocytosis"/>
    <property type="evidence" value="ECO:0007669"/>
    <property type="project" value="UniProtKB-KW"/>
</dbReference>
<keyword evidence="8" id="KW-0968">Cytoplasmic vesicle</keyword>
<reference evidence="11 12" key="1">
    <citation type="submission" date="2024-12" db="EMBL/GenBank/DDBJ databases">
        <title>The unique morphological basis and parallel evolutionary history of personate flowers in Penstemon.</title>
        <authorList>
            <person name="Depatie T.H."/>
            <person name="Wessinger C.A."/>
        </authorList>
    </citation>
    <scope>NUCLEOTIDE SEQUENCE [LARGE SCALE GENOMIC DNA]</scope>
    <source>
        <strain evidence="11">WTNN_2</strain>
        <tissue evidence="11">Leaf</tissue>
    </source>
</reference>
<dbReference type="InterPro" id="IPR013809">
    <property type="entry name" value="ENTH"/>
</dbReference>
<name>A0ABD3RDZ4_9LAMI</name>
<dbReference type="SMART" id="SM00273">
    <property type="entry name" value="ENTH"/>
    <property type="match status" value="1"/>
</dbReference>
<dbReference type="AlphaFoldDB" id="A0ABD3RDZ4"/>
<dbReference type="CDD" id="cd03564">
    <property type="entry name" value="ANTH_N"/>
    <property type="match status" value="1"/>
</dbReference>
<evidence type="ECO:0000259" key="10">
    <source>
        <dbReference type="PROSITE" id="PS50942"/>
    </source>
</evidence>
<keyword evidence="4" id="KW-0254">Endocytosis</keyword>
<dbReference type="PROSITE" id="PS50942">
    <property type="entry name" value="ENTH"/>
    <property type="match status" value="1"/>
</dbReference>
<dbReference type="GO" id="GO:0005905">
    <property type="term" value="C:clathrin-coated pit"/>
    <property type="evidence" value="ECO:0007669"/>
    <property type="project" value="UniProtKB-SubCell"/>
</dbReference>
<feature type="region of interest" description="Disordered" evidence="9">
    <location>
        <begin position="320"/>
        <end position="353"/>
    </location>
</feature>
<evidence type="ECO:0000256" key="8">
    <source>
        <dbReference type="ARBA" id="ARBA00023329"/>
    </source>
</evidence>
<keyword evidence="6" id="KW-0472">Membrane</keyword>
<dbReference type="Proteomes" id="UP001634393">
    <property type="component" value="Unassembled WGS sequence"/>
</dbReference>
<evidence type="ECO:0000256" key="6">
    <source>
        <dbReference type="ARBA" id="ARBA00023136"/>
    </source>
</evidence>
<evidence type="ECO:0000313" key="12">
    <source>
        <dbReference type="Proteomes" id="UP001634393"/>
    </source>
</evidence>
<proteinExistence type="predicted"/>
<dbReference type="PANTHER" id="PTHR22951:SF97">
    <property type="entry name" value="ENTH DOMAIN-CONTAINING PROTEIN"/>
    <property type="match status" value="1"/>
</dbReference>
<evidence type="ECO:0000256" key="7">
    <source>
        <dbReference type="ARBA" id="ARBA00023176"/>
    </source>
</evidence>
<dbReference type="InterPro" id="IPR008942">
    <property type="entry name" value="ENTH_VHS"/>
</dbReference>
<dbReference type="InterPro" id="IPR045192">
    <property type="entry name" value="AP180-like"/>
</dbReference>
<protein>
    <recommendedName>
        <fullName evidence="10">ENTH domain-containing protein</fullName>
    </recommendedName>
</protein>
<dbReference type="InterPro" id="IPR014712">
    <property type="entry name" value="ANTH_dom_sf"/>
</dbReference>
<dbReference type="PANTHER" id="PTHR22951">
    <property type="entry name" value="CLATHRIN ASSEMBLY PROTEIN"/>
    <property type="match status" value="1"/>
</dbReference>
<evidence type="ECO:0000256" key="2">
    <source>
        <dbReference type="ARBA" id="ARBA00004555"/>
    </source>
</evidence>
<dbReference type="SUPFAM" id="SSF89009">
    <property type="entry name" value="GAT-like domain"/>
    <property type="match status" value="1"/>
</dbReference>
<dbReference type="InterPro" id="IPR048050">
    <property type="entry name" value="ANTH_N_plant"/>
</dbReference>